<evidence type="ECO:0000313" key="4">
    <source>
        <dbReference type="EMBL" id="KAF9607764.1"/>
    </source>
</evidence>
<evidence type="ECO:0000256" key="1">
    <source>
        <dbReference type="ARBA" id="ARBA00022860"/>
    </source>
</evidence>
<keyword evidence="1" id="KW-0112">Calmodulin-binding</keyword>
<feature type="compositionally biased region" description="Basic and acidic residues" evidence="3">
    <location>
        <begin position="82"/>
        <end position="95"/>
    </location>
</feature>
<dbReference type="AlphaFoldDB" id="A0A835LYG0"/>
<dbReference type="EMBL" id="JADFTS010000004">
    <property type="protein sequence ID" value="KAF9607764.1"/>
    <property type="molecule type" value="Genomic_DNA"/>
</dbReference>
<proteinExistence type="inferred from homology"/>
<keyword evidence="5" id="KW-1185">Reference proteome</keyword>
<comment type="caution">
    <text evidence="4">The sequence shown here is derived from an EMBL/GenBank/DDBJ whole genome shotgun (WGS) entry which is preliminary data.</text>
</comment>
<name>A0A835LYG0_9MAGN</name>
<dbReference type="Proteomes" id="UP000631114">
    <property type="component" value="Unassembled WGS sequence"/>
</dbReference>
<evidence type="ECO:0008006" key="6">
    <source>
        <dbReference type="Google" id="ProtNLM"/>
    </source>
</evidence>
<dbReference type="OrthoDB" id="779903at2759"/>
<evidence type="ECO:0000256" key="2">
    <source>
        <dbReference type="ARBA" id="ARBA00024341"/>
    </source>
</evidence>
<dbReference type="PANTHER" id="PTHR32295">
    <property type="entry name" value="IQ-DOMAIN 5-RELATED"/>
    <property type="match status" value="1"/>
</dbReference>
<gene>
    <name evidence="4" type="ORF">IFM89_000111</name>
</gene>
<feature type="compositionally biased region" description="Basic residues" evidence="3">
    <location>
        <begin position="252"/>
        <end position="268"/>
    </location>
</feature>
<evidence type="ECO:0000256" key="3">
    <source>
        <dbReference type="SAM" id="MobiDB-lite"/>
    </source>
</evidence>
<protein>
    <recommendedName>
        <fullName evidence="6">Protein IQ-DOMAIN 1</fullName>
    </recommendedName>
</protein>
<comment type="similarity">
    <text evidence="2">Belongs to the IQD family.</text>
</comment>
<dbReference type="PANTHER" id="PTHR32295:SF15">
    <property type="entry name" value="PROTEIN IQ-DOMAIN 33"/>
    <property type="match status" value="1"/>
</dbReference>
<sequence>MGLTGGLVKSVFSKNRSVGSHDAYVRSYGLNKRRWSSVRSYLCGDEYNSVLADADSTSIRSSEDTVTQHVAQEDLNSEDVQGEAKEQQITKEEHSSPAIQSNEENAATVIQSAFRRFLEDWDDSTVSSNISKLRIQSKLEATSRRERALAYAFSQQLRLCSKKKSNQCDTSEVNMGWSWLERWMATRPPETYSVEDRMSKQNEPIPREPRFTFGKKNFDVAAEEESCGSNEVSVMVDHLIINAPDVKYSHKAAKNRLKSPRTVSRRKTVPSYQISTQWMKETRKDCLKEAEKDRKHKKAQQSWSTGEIKQTVESPE</sequence>
<feature type="region of interest" description="Disordered" evidence="3">
    <location>
        <begin position="73"/>
        <end position="100"/>
    </location>
</feature>
<organism evidence="4 5">
    <name type="scientific">Coptis chinensis</name>
    <dbReference type="NCBI Taxonomy" id="261450"/>
    <lineage>
        <taxon>Eukaryota</taxon>
        <taxon>Viridiplantae</taxon>
        <taxon>Streptophyta</taxon>
        <taxon>Embryophyta</taxon>
        <taxon>Tracheophyta</taxon>
        <taxon>Spermatophyta</taxon>
        <taxon>Magnoliopsida</taxon>
        <taxon>Ranunculales</taxon>
        <taxon>Ranunculaceae</taxon>
        <taxon>Coptidoideae</taxon>
        <taxon>Coptis</taxon>
    </lineage>
</organism>
<feature type="compositionally biased region" description="Polar residues" evidence="3">
    <location>
        <begin position="300"/>
        <end position="316"/>
    </location>
</feature>
<accession>A0A835LYG0</accession>
<dbReference type="GO" id="GO:0005516">
    <property type="term" value="F:calmodulin binding"/>
    <property type="evidence" value="ECO:0007669"/>
    <property type="project" value="UniProtKB-KW"/>
</dbReference>
<evidence type="ECO:0000313" key="5">
    <source>
        <dbReference type="Proteomes" id="UP000631114"/>
    </source>
</evidence>
<reference evidence="4 5" key="1">
    <citation type="submission" date="2020-10" db="EMBL/GenBank/DDBJ databases">
        <title>The Coptis chinensis genome and diversification of protoberbering-type alkaloids.</title>
        <authorList>
            <person name="Wang B."/>
            <person name="Shu S."/>
            <person name="Song C."/>
            <person name="Liu Y."/>
        </authorList>
    </citation>
    <scope>NUCLEOTIDE SEQUENCE [LARGE SCALE GENOMIC DNA]</scope>
    <source>
        <strain evidence="4">HL-2020</strain>
        <tissue evidence="4">Leaf</tissue>
    </source>
</reference>
<feature type="region of interest" description="Disordered" evidence="3">
    <location>
        <begin position="289"/>
        <end position="316"/>
    </location>
</feature>
<feature type="region of interest" description="Disordered" evidence="3">
    <location>
        <begin position="252"/>
        <end position="275"/>
    </location>
</feature>